<dbReference type="SMART" id="SM00736">
    <property type="entry name" value="CADG"/>
    <property type="match status" value="19"/>
</dbReference>
<dbReference type="PANTHER" id="PTHR14139">
    <property type="entry name" value="CALSYNTENIN"/>
    <property type="match status" value="1"/>
</dbReference>
<evidence type="ECO:0000313" key="4">
    <source>
        <dbReference type="Proteomes" id="UP000092741"/>
    </source>
</evidence>
<dbReference type="GO" id="GO:0005509">
    <property type="term" value="F:calcium ion binding"/>
    <property type="evidence" value="ECO:0007669"/>
    <property type="project" value="InterPro"/>
</dbReference>
<feature type="compositionally biased region" description="Polar residues" evidence="1">
    <location>
        <begin position="186"/>
        <end position="201"/>
    </location>
</feature>
<dbReference type="InterPro" id="IPR002126">
    <property type="entry name" value="Cadherin-like_dom"/>
</dbReference>
<dbReference type="PROSITE" id="PS50268">
    <property type="entry name" value="CADHERIN_2"/>
    <property type="match status" value="5"/>
</dbReference>
<dbReference type="GO" id="GO:0007156">
    <property type="term" value="P:homophilic cell adhesion via plasma membrane adhesion molecules"/>
    <property type="evidence" value="ECO:0007669"/>
    <property type="project" value="InterPro"/>
</dbReference>
<feature type="compositionally biased region" description="Basic and acidic residues" evidence="1">
    <location>
        <begin position="1"/>
        <end position="24"/>
    </location>
</feature>
<dbReference type="Pfam" id="PF05345">
    <property type="entry name" value="He_PIG"/>
    <property type="match status" value="9"/>
</dbReference>
<dbReference type="Gene3D" id="2.60.40.10">
    <property type="entry name" value="Immunoglobulins"/>
    <property type="match status" value="26"/>
</dbReference>
<reference evidence="3 4" key="1">
    <citation type="submission" date="2016-07" db="EMBL/GenBank/DDBJ databases">
        <title>Developing Vibrio natriegens as a novel, fast-growing host for biotechnology.</title>
        <authorList>
            <person name="Weinstock M.T."/>
            <person name="Hesek E.D."/>
            <person name="Wilson C.M."/>
            <person name="Gibson D.G."/>
        </authorList>
    </citation>
    <scope>NUCLEOTIDE SEQUENCE [LARGE SCALE GENOMIC DNA]</scope>
    <source>
        <strain evidence="3 4">ATCC 14048</strain>
    </source>
</reference>
<gene>
    <name evidence="3" type="ORF">BA890_22480</name>
</gene>
<name>A0AAN1CYB0_VIBNA</name>
<organism evidence="3 4">
    <name type="scientific">Vibrio natriegens NBRC 15636 = ATCC 14048 = DSM 759</name>
    <dbReference type="NCBI Taxonomy" id="1219067"/>
    <lineage>
        <taxon>Bacteria</taxon>
        <taxon>Pseudomonadati</taxon>
        <taxon>Pseudomonadota</taxon>
        <taxon>Gammaproteobacteria</taxon>
        <taxon>Vibrionales</taxon>
        <taxon>Vibrionaceae</taxon>
        <taxon>Vibrio</taxon>
    </lineage>
</organism>
<dbReference type="InterPro" id="IPR006644">
    <property type="entry name" value="Cadg"/>
</dbReference>
<dbReference type="RefSeq" id="WP_020334262.1">
    <property type="nucleotide sequence ID" value="NZ_ATFJ01000017.1"/>
</dbReference>
<dbReference type="CDD" id="cd11304">
    <property type="entry name" value="Cadherin_repeat"/>
    <property type="match status" value="1"/>
</dbReference>
<dbReference type="NCBIfam" id="NF033510">
    <property type="entry name" value="Ca_tandemer"/>
    <property type="match status" value="2"/>
</dbReference>
<dbReference type="NCBIfam" id="TIGR01965">
    <property type="entry name" value="VCBS_repeat"/>
    <property type="match status" value="24"/>
</dbReference>
<dbReference type="InterPro" id="IPR040853">
    <property type="entry name" value="RapA2_cadherin-like"/>
</dbReference>
<feature type="compositionally biased region" description="Polar residues" evidence="1">
    <location>
        <begin position="665"/>
        <end position="675"/>
    </location>
</feature>
<accession>A0AAN1CYB0</accession>
<dbReference type="PANTHER" id="PTHR14139:SF2">
    <property type="entry name" value="CALSYNTENIN-1"/>
    <property type="match status" value="1"/>
</dbReference>
<dbReference type="Proteomes" id="UP000092741">
    <property type="component" value="Chromosome 2"/>
</dbReference>
<feature type="domain" description="Cadherin" evidence="2">
    <location>
        <begin position="1593"/>
        <end position="1700"/>
    </location>
</feature>
<dbReference type="InterPro" id="IPR049826">
    <property type="entry name" value="Ig-like_ice"/>
</dbReference>
<sequence length="4264" mass="441861">MSKDKKTPPSQDTKSESKSEEQKKREAKAKKRAQEQDNQVSKLRAKEFRRSGSERGFNKDLVADKSWHTASGLAHTEHQQGEGDKESEVLPVSDTEPSQTLVSPSEKVAKTRAEVSDDTGENEKSQSTQDHRGGHHLVAASSHTDSGTYTPLSNISGVSKIIAPALLPVFKHLAEHHTNDIDALSHPTTTTSSQNHSEQIESTSHPLHIVSSMRHAVVKEDTSQDQVAGHLTTSGDGSQSVIWSVENKGGHYGELTLDSHSGEWVYHLDNQLASTNALAEGEHKTEQFVVVATDNRGKTLSTVISVEVDGSNDRPVISGVHSGSVNEHGVIDEAVGQLIAVDPDHGDKVTWGVVQPKGSFGELYIDASSGEWRYQLDNQAPSTAALTDRQVATETFLVTATDSSGVPVEQIVTISVHGTNQSATVSGIFTGSVTEDLVSPSGHLEAQGQLSVIDPDSGENAFTPEILTGKYGQIDIDAHGHWVYTADNNNATIQSLKGGEQLKEVLYVHTIDGTSQAISITVSGTNDKAVISGVTTGTLKEDVITDYQGKLDVIDTDAGQSGFVEQPNTQGQYGVFTIDSDGLWHYTLNNQDSKVQGLNEGQQLTETFTVKTLDGTSREIQVNIQGTDETSSSSHTTTTQQVGGGNPTTQAPNTVTPTFAHGSNVPHQPDSSVNHAPIISSTSTVDVDEDGKIAQGQIHASDADTGDQLHFSAGQVDGFTLNADGSWSFDPSHSAYQHLDQGQTETLTIPVTVTDNAGATDTQNLTITVTGTNDGAVISGAGAQLKEDSAVSASGDLQASGQLTIQDVDSGEAAFKPLSNVMGNAGYGHFSLSIDGQWQYHADNNQPAIQQLAAGEPLTDSITVTSVDGTTHTISVTIEGTNDAPIVAHSVVNQQIDEDSALQFTLPSDTFGDIDHGDTLTLSTGSLPTWLHFDASTGTFSGTPTNSDVGSNQVTVTATDVHGAQVSTTFDLTVNNVNDAPTLTPIASVSVDEDGQKASGQLIATDPDAGDTLSYSIANPVSGLTFNPDGSWVFDPTDAAYQSLPVGQSQTLTIPVTVTDAAGATDVQNLVITVNGTNDGARMGGNLQYVLAEDQDAIHGDLTANGHLVVLDVDSGESHVTAQSVTGQYGRFSIDEQGHWTYSADNSNPAIQALGQNGQGEIVERFTVSSADGSASRDVVVRIMGTNDGPVVNHAISGAVADEDTAFSFTVPSDTFTDIDIGDTMTLSTGTLPAWLHFDAATGTFSGTPTNSDVGSTPVTVTATDDHGAQVSTTFDLTVNNVNDAPTLTPIASVSVDEDGQKASGQLIATDPDVGDTLSYSIANPVSGLTFNPDGSWVFDPTDAAYQSLPAGQSQILTIPVTVTDAAGATDVQNLVITVNGTNDGAVISGAGAQLKEDSAVSASGDLQASGQLTIQDVDSGEAAFTPITDVTSDSGYGHFSLSADGQWQYHADNNQPVIQQLAAGEPLTDSITVTSVDGTPHTIRVTIEGTNDAPIVAHSMASQQVDEDSAFSFTVPSDTFTDIDIGDTLTLSTGSLPAWLHFDAATGTFSGTPTNSDVGSTPVTVTATDDHGAQVSTTFDLTVNNVNDTPTLTPIASVSVDEDGQKASGQLIATDPDVGDTLSYSIANPVSGLTFNPDGSWVFDPTDAAYQSLPAGQSQTLTIPVAVTDNAGATDTQNLTITVTGTNDGAVISGAGAQLKEDMALSASGELQASGQFTVQDVDSGEASFTPITDVTSDSGYGHFSLSADGQWQYHADNNQPAIQQLAAGEPLTDSITVTSVDGTPHTISVTIEGTNDAPIVAHSIASQQIDEDSALQFTLPTDTFGDIDHGDTLTLSTGSLPTWLHFDASTGTFSGTPTNSDVGSTSVTVTATDDHGAQVSTTFDLTVNNVNDAPTLTPIASVSVDEDGQKASGQFIATDPDVGDTLSYSIANPVSGLTFNPDGSWVFDPTDAAYQSLPAGQSQTLTIPVTVTDTAGATDVQDLVITVNGTNDGAVISGAGAQLKEDSAVSASGELEANGQLTVQDVDSGEASFTPITDVTSDSGYGHFSLSTDGQWQYHADNNQPAIQQLAAGEPLTDSITVTSVDGTPHTISVTIEGTNDAPVVAHTITSQQIDEDTGFSFTVPSDTFTDIDIGDTITLSTGMLPTWLHFDASTGTFSGTPSNSDVGSTQVTVTATDNHGAQVSTTFDLTVNNVNDAPTLTPIASVSVDEDGQQASGQLIATDPDVGDTLSYSIANPVSGLTFNPDGSWVFDPTDAAYQSLPAGQSQTLTIPITVTDAAGATDVQNLVITVNGTNDGARMGGLSQHMVSEDLDVNHGELIANGRLAVLDIDSGESHITAQSVTGQYGRFSIDEQGHWSYSADNNNPAIQALGQNGQGEIVERFTVSSADGSASRDVVVRIMGTNDGPVVNHAISGAVADEDTVFSFTVPSDTFTDIDIGDTMTLSTGTLPTWLHFDASTGTFSGTPTNSDVGSTPVTVTATDNHGAQVSTTFDLTVNNVNDAPTLTPIASVSVDEDSQKGSGQLIATDPDAGDTLSYSIANPVSGLTFNPDGSWVFDPTDAAYQSLPAGQSQTLTIPVTVTDVAGATDVQNLVITVNGTNDGAVISGAGAQLKEDSAVSASGELEANGQLTVQDVDSGEAAFTPITDVISDSGYGHFSLSADGQWQYHADNNQPYIQQLAAGEPLTDSITVTSVDGTTHTISVTIEGTNDAPIVAHSVASQQIDEDSAFQFTLPTDTFGDIDHGDTLTLSTGSLPTWLHFDAATGTFSGTPTNSDVGSTPVTVTATDDHGAQISTTFDLTVNNVNDAPTLTPIASVSVDEDGQQASGQLIATDPDVGDTLSYSIASPVSGLTFNPDGSWVFDPTDAAYQSLPAGQSQTLTIPVTVTDAAGATDVQNLVITVNGTNDGAVISGAGAQLKEDSAVSASGELEANGQLTVQDVDSGEAAFTPITDVTSDSGYGHFSLSADGQWQYHADNNQPAIQQLAAGEPLTDSIIVTSVDGTPHTISVTIEGTNDAPIVAHSVVNQQIDEDSALQFTLPSDTFGDIDHGDNLTLSTGSLPTWLHFDASTGTFSGTPTNSDVGSVPISVTATDSQGASVTTQFNLTVNNTNDAPVMTPIASVSVDEDGQKASGQLIATDPDTGDTLSYSIANPVSGLTFKPDGSWVFDPTDAAYQSLPAAQSQTLTIPVTVTDAAGATDVQNLVITVNGTNDGAVISGAGAQLKEDSAVSTLGDLEASGQLTVQDVDSGEAAFTPITDVISDSGYGHFSLSADGQWQYHADNNQPDIQQLAAGEPLTDSITVTSVDGTPHTISVTIEGTNDAPIVAHSVVNQQINEDSAFSFTVPSDTFGDIDHGDTLTLSTGSLPTWLHFDASTGTFSGTPTNSDVGSVPISVTATDSQGASVTTQFNLTVNNTNDAPVMTPIASVSVDEDGQKASGQLIATDPDVGDTLSYSIANPVSGLTFNSDGSWVFDPTDAAYQSLPAGQSQTLTIPVTVTDSAGATDTQDLTIIVTGTNDVPTLTVHTQGMTTGTLVENDVDSSDTHTFGVSQPSGLFGDLTLNPQTGAYVYTQHSTVTGMTYQASSQTYSGQDTFEVQVSDNHGGTETKYLTFDVSGTLSAPVAGTTQPTIQTQVLAPPVLTTTVANSHVVTPSLTNAVTLQLDVTSDSGVSDQDHITNDDTPTIVGTTSIPFSTVTISENGVVVANALSDGSGHYQVTLPQLHESTHHLVASAVDPSGSGTGQSSVLDIEIDTTPPPVSITLDPITSDDVLNHSELSSVVSVGGSVGSEVSPGSVVTLDIGGSSYNAVVDTNHRFAVDVPGGVLGANSEIVASVSAEDVAGNKSTVSDTHQYSVDDSASIDIDLISGDNMLDPTEHHEDLVVSGTVNGVEDGQIVNISLGGQDYQATVVNQQWSTTVDATDISALPGGLNSVIATVVDHAGNSASSTSPLFIPDTTNPVPSMSFLTPPTPTGGGGIGSHISGDLVVPPLLQQLMPTQQGGGWAISDGQGHTMTSLKGQYGTLTIDPDTGHVEYIYSDAPVPGDKTAGGTHWAGQTSSEEHHDLFQIVYHDVHASNVDVKVNLDVTYVHGHSGHNQESTHLVDMTVTSASGVSPAPPASQHDEVGTDIEPVAEFTVLLSDDVTGADYTSQSDSSLHKSLPADDQTRPVDHYLNMVGLSPSEVAPAAETKLDHYLHSSTQLVDDLSDVNPVPNHDADLSDALVHDHDKNLAKAHDKGLEETPDNHDHHSDDDLLNSGLNDMHNQI</sequence>
<proteinExistence type="predicted"/>
<dbReference type="GeneID" id="70915812"/>
<feature type="compositionally biased region" description="Basic and acidic residues" evidence="1">
    <location>
        <begin position="75"/>
        <end position="88"/>
    </location>
</feature>
<feature type="region of interest" description="Disordered" evidence="1">
    <location>
        <begin position="182"/>
        <end position="201"/>
    </location>
</feature>
<dbReference type="Pfam" id="PF17803">
    <property type="entry name" value="Cadherin_4"/>
    <property type="match status" value="5"/>
</dbReference>
<feature type="region of interest" description="Disordered" evidence="1">
    <location>
        <begin position="623"/>
        <end position="675"/>
    </location>
</feature>
<dbReference type="NCBIfam" id="NF012196">
    <property type="entry name" value="Ig_like_ice"/>
    <property type="match status" value="2"/>
</dbReference>
<dbReference type="SUPFAM" id="SSF49313">
    <property type="entry name" value="Cadherin-like"/>
    <property type="match status" value="10"/>
</dbReference>
<feature type="domain" description="Cadherin" evidence="2">
    <location>
        <begin position="2508"/>
        <end position="2615"/>
    </location>
</feature>
<dbReference type="InterPro" id="IPR010221">
    <property type="entry name" value="VCBS_dom"/>
</dbReference>
<feature type="compositionally biased region" description="Basic and acidic residues" evidence="1">
    <location>
        <begin position="4236"/>
        <end position="4250"/>
    </location>
</feature>
<feature type="domain" description="Cadherin" evidence="2">
    <location>
        <begin position="3118"/>
        <end position="3225"/>
    </location>
</feature>
<evidence type="ECO:0000256" key="1">
    <source>
        <dbReference type="SAM" id="MobiDB-lite"/>
    </source>
</evidence>
<feature type="compositionally biased region" description="Low complexity" evidence="1">
    <location>
        <begin position="4253"/>
        <end position="4264"/>
    </location>
</feature>
<dbReference type="Pfam" id="PF17963">
    <property type="entry name" value="Big_9"/>
    <property type="match status" value="7"/>
</dbReference>
<feature type="region of interest" description="Disordered" evidence="1">
    <location>
        <begin position="4236"/>
        <end position="4264"/>
    </location>
</feature>
<feature type="domain" description="Cadherin" evidence="2">
    <location>
        <begin position="3423"/>
        <end position="3523"/>
    </location>
</feature>
<feature type="region of interest" description="Disordered" evidence="1">
    <location>
        <begin position="1"/>
        <end position="134"/>
    </location>
</feature>
<protein>
    <recommendedName>
        <fullName evidence="2">Cadherin domain-containing protein</fullName>
    </recommendedName>
</protein>
<dbReference type="EMBL" id="CP016346">
    <property type="protein sequence ID" value="ANQ15469.1"/>
    <property type="molecule type" value="Genomic_DNA"/>
</dbReference>
<dbReference type="GO" id="GO:0016020">
    <property type="term" value="C:membrane"/>
    <property type="evidence" value="ECO:0007669"/>
    <property type="project" value="InterPro"/>
</dbReference>
<feature type="compositionally biased region" description="Basic and acidic residues" evidence="1">
    <location>
        <begin position="44"/>
        <end position="67"/>
    </location>
</feature>
<feature type="region of interest" description="Disordered" evidence="1">
    <location>
        <begin position="4145"/>
        <end position="4166"/>
    </location>
</feature>
<dbReference type="SMART" id="SM00112">
    <property type="entry name" value="CA"/>
    <property type="match status" value="10"/>
</dbReference>
<dbReference type="KEGG" id="vna:PN96_18630"/>
<feature type="domain" description="Cadherin" evidence="2">
    <location>
        <begin position="679"/>
        <end position="785"/>
    </location>
</feature>
<evidence type="ECO:0000313" key="3">
    <source>
        <dbReference type="EMBL" id="ANQ15469.1"/>
    </source>
</evidence>
<feature type="compositionally biased region" description="Low complexity" evidence="1">
    <location>
        <begin position="626"/>
        <end position="641"/>
    </location>
</feature>
<dbReference type="InterPro" id="IPR044016">
    <property type="entry name" value="Big_13"/>
</dbReference>
<dbReference type="InterPro" id="IPR013783">
    <property type="entry name" value="Ig-like_fold"/>
</dbReference>
<dbReference type="Pfam" id="PF19077">
    <property type="entry name" value="Big_13"/>
    <property type="match status" value="1"/>
</dbReference>
<dbReference type="InterPro" id="IPR015919">
    <property type="entry name" value="Cadherin-like_sf"/>
</dbReference>
<evidence type="ECO:0000259" key="2">
    <source>
        <dbReference type="PROSITE" id="PS50268"/>
    </source>
</evidence>
<keyword evidence="4" id="KW-1185">Reference proteome</keyword>
<feature type="compositionally biased region" description="Basic and acidic residues" evidence="1">
    <location>
        <begin position="107"/>
        <end position="132"/>
    </location>
</feature>